<dbReference type="RefSeq" id="WP_217976929.1">
    <property type="nucleotide sequence ID" value="NZ_JAHTBI010000066.1"/>
</dbReference>
<feature type="chain" id="PRO_5040324522" description="DUF2388 domain-containing protein" evidence="1">
    <location>
        <begin position="20"/>
        <end position="116"/>
    </location>
</feature>
<dbReference type="Proteomes" id="UP001106592">
    <property type="component" value="Unassembled WGS sequence"/>
</dbReference>
<keyword evidence="1" id="KW-0732">Signal</keyword>
<evidence type="ECO:0000256" key="1">
    <source>
        <dbReference type="SAM" id="SignalP"/>
    </source>
</evidence>
<dbReference type="EMBL" id="JAHTBI010000066">
    <property type="protein sequence ID" value="MBV6288945.1"/>
    <property type="molecule type" value="Genomic_DNA"/>
</dbReference>
<evidence type="ECO:0000313" key="2">
    <source>
        <dbReference type="EMBL" id="MBV6288945.1"/>
    </source>
</evidence>
<name>A0A9Q3AEQ8_9PSED</name>
<organism evidence="2 3">
    <name type="scientific">Pseudomonas aegrilactucae</name>
    <dbReference type="NCBI Taxonomy" id="2854028"/>
    <lineage>
        <taxon>Bacteria</taxon>
        <taxon>Pseudomonadati</taxon>
        <taxon>Pseudomonadota</taxon>
        <taxon>Gammaproteobacteria</taxon>
        <taxon>Pseudomonadales</taxon>
        <taxon>Pseudomonadaceae</taxon>
        <taxon>Pseudomonas</taxon>
    </lineage>
</organism>
<reference evidence="2" key="1">
    <citation type="journal article" date="2022" name="Int. J. Syst. Evol. Microbiol.">
        <title>Pseudomonas aegrilactucae sp. nov. and Pseudomonas morbosilactucae sp. nov., pathogens causing bacterial rot of lettuce in Japan.</title>
        <authorList>
            <person name="Sawada H."/>
            <person name="Fujikawa T."/>
            <person name="Satou M."/>
        </authorList>
    </citation>
    <scope>NUCLEOTIDE SEQUENCE</scope>
    <source>
        <strain evidence="2">MAFF 301350</strain>
    </source>
</reference>
<keyword evidence="3" id="KW-1185">Reference proteome</keyword>
<gene>
    <name evidence="2" type="ORF">KUO17_18265</name>
</gene>
<proteinExistence type="predicted"/>
<evidence type="ECO:0000313" key="3">
    <source>
        <dbReference type="Proteomes" id="UP001106592"/>
    </source>
</evidence>
<dbReference type="AlphaFoldDB" id="A0A9Q3AEQ8"/>
<evidence type="ECO:0008006" key="4">
    <source>
        <dbReference type="Google" id="ProtNLM"/>
    </source>
</evidence>
<feature type="signal peptide" evidence="1">
    <location>
        <begin position="1"/>
        <end position="19"/>
    </location>
</feature>
<reference evidence="2" key="2">
    <citation type="journal article" date="2023" name="Plant Pathol.">
        <title>Dismantling and reorganizing Pseudomonas marginalis sensu#lato.</title>
        <authorList>
            <person name="Sawada H."/>
            <person name="Fujikawa T."/>
            <person name="Satou M."/>
        </authorList>
    </citation>
    <scope>NUCLEOTIDE SEQUENCE</scope>
    <source>
        <strain evidence="2">MAFF 301350</strain>
    </source>
</reference>
<protein>
    <recommendedName>
        <fullName evidence="4">DUF2388 domain-containing protein</fullName>
    </recommendedName>
</protein>
<sequence>MKRHILALLVSVSSLTAAANDTVTMPGPAIYSCTQWSDSAGTSLRLPLAMWLLGFASGSNIRTAPNNLQAEIYDNDQALAFADSYCKSNPDHHMSQLALALVEKFGGPEAKHEWSE</sequence>
<dbReference type="PROSITE" id="PS51257">
    <property type="entry name" value="PROKAR_LIPOPROTEIN"/>
    <property type="match status" value="1"/>
</dbReference>
<comment type="caution">
    <text evidence="2">The sequence shown here is derived from an EMBL/GenBank/DDBJ whole genome shotgun (WGS) entry which is preliminary data.</text>
</comment>
<accession>A0A9Q3AEQ8</accession>